<keyword evidence="5" id="KW-1185">Reference proteome</keyword>
<evidence type="ECO:0000313" key="5">
    <source>
        <dbReference type="Proteomes" id="UP000027931"/>
    </source>
</evidence>
<protein>
    <recommendedName>
        <fullName evidence="2">UPF0178 protein EL26_14940</fullName>
    </recommendedName>
</protein>
<comment type="similarity">
    <text evidence="1 2">Belongs to the UPF0178 family.</text>
</comment>
<accession>A0A074LRQ8</accession>
<feature type="region of interest" description="Disordered" evidence="3">
    <location>
        <begin position="108"/>
        <end position="134"/>
    </location>
</feature>
<proteinExistence type="inferred from homology"/>
<dbReference type="STRING" id="1157490.EL26_14940"/>
<evidence type="ECO:0000256" key="2">
    <source>
        <dbReference type="HAMAP-Rule" id="MF_00489"/>
    </source>
</evidence>
<dbReference type="PANTHER" id="PTHR35146:SF1">
    <property type="entry name" value="UPF0178 PROTEIN YAII"/>
    <property type="match status" value="1"/>
</dbReference>
<name>A0A074LRQ8_9BACL</name>
<dbReference type="OrthoDB" id="9798918at2"/>
<dbReference type="Proteomes" id="UP000027931">
    <property type="component" value="Unassembled WGS sequence"/>
</dbReference>
<dbReference type="EMBL" id="JMIR01000021">
    <property type="protein sequence ID" value="KEO82528.1"/>
    <property type="molecule type" value="Genomic_DNA"/>
</dbReference>
<dbReference type="PANTHER" id="PTHR35146">
    <property type="entry name" value="UPF0178 PROTEIN YAII"/>
    <property type="match status" value="1"/>
</dbReference>
<dbReference type="InterPro" id="IPR003791">
    <property type="entry name" value="UPF0178"/>
</dbReference>
<dbReference type="Pfam" id="PF02639">
    <property type="entry name" value="DUF188"/>
    <property type="match status" value="1"/>
</dbReference>
<gene>
    <name evidence="4" type="ORF">EL26_14940</name>
</gene>
<sequence length="150" mass="16504">MTLQIWIDGDGCPRGAVQFTLEEGERRGLDVWLVTNVHHEQQAQNRLVVDGHAQAVDLAILNRLKAGDVVITQDIGLAAMVLGRRGYALHPNGTEYDSGSMPLLLEMRESAAKHRRGGGRTRGPKKRSNEDQEKFQSCLAGVLDKIGGYE</sequence>
<feature type="compositionally biased region" description="Basic residues" evidence="3">
    <location>
        <begin position="113"/>
        <end position="126"/>
    </location>
</feature>
<evidence type="ECO:0000313" key="4">
    <source>
        <dbReference type="EMBL" id="KEO82528.1"/>
    </source>
</evidence>
<evidence type="ECO:0000256" key="3">
    <source>
        <dbReference type="SAM" id="MobiDB-lite"/>
    </source>
</evidence>
<dbReference type="AlphaFoldDB" id="A0A074LRQ8"/>
<dbReference type="HAMAP" id="MF_00489">
    <property type="entry name" value="UPF0178"/>
    <property type="match status" value="1"/>
</dbReference>
<dbReference type="eggNOG" id="COG1671">
    <property type="taxonomic scope" value="Bacteria"/>
</dbReference>
<evidence type="ECO:0000256" key="1">
    <source>
        <dbReference type="ARBA" id="ARBA00008522"/>
    </source>
</evidence>
<reference evidence="4 5" key="1">
    <citation type="journal article" date="2013" name="Int. J. Syst. Evol. Microbiol.">
        <title>Tumebacillus flagellatus sp. nov., an alpha-amylase/pullulanase-producing bacterium isolated from cassava wastewater.</title>
        <authorList>
            <person name="Wang Q."/>
            <person name="Xie N."/>
            <person name="Qin Y."/>
            <person name="Shen N."/>
            <person name="Zhu J."/>
            <person name="Mi H."/>
            <person name="Huang R."/>
        </authorList>
    </citation>
    <scope>NUCLEOTIDE SEQUENCE [LARGE SCALE GENOMIC DNA]</scope>
    <source>
        <strain evidence="4 5">GST4</strain>
    </source>
</reference>
<comment type="caution">
    <text evidence="4">The sequence shown here is derived from an EMBL/GenBank/DDBJ whole genome shotgun (WGS) entry which is preliminary data.</text>
</comment>
<dbReference type="RefSeq" id="WP_038090100.1">
    <property type="nucleotide sequence ID" value="NZ_JMIR01000021.1"/>
</dbReference>
<organism evidence="4 5">
    <name type="scientific">Tumebacillus flagellatus</name>
    <dbReference type="NCBI Taxonomy" id="1157490"/>
    <lineage>
        <taxon>Bacteria</taxon>
        <taxon>Bacillati</taxon>
        <taxon>Bacillota</taxon>
        <taxon>Bacilli</taxon>
        <taxon>Bacillales</taxon>
        <taxon>Alicyclobacillaceae</taxon>
        <taxon>Tumebacillus</taxon>
    </lineage>
</organism>